<comment type="catalytic activity">
    <reaction evidence="19">
        <text>10-formyltetrahydrofolyl-(gamma-L-Glu)(n) + L-glutamate + ATP = 10-formyltetrahydrofolyl-(gamma-L-Glu)(n+1) + ADP + phosphate + H(+)</text>
        <dbReference type="Rhea" id="RHEA:51904"/>
        <dbReference type="Rhea" id="RHEA-COMP:13088"/>
        <dbReference type="Rhea" id="RHEA-COMP:14300"/>
        <dbReference type="ChEBI" id="CHEBI:15378"/>
        <dbReference type="ChEBI" id="CHEBI:29985"/>
        <dbReference type="ChEBI" id="CHEBI:30616"/>
        <dbReference type="ChEBI" id="CHEBI:43474"/>
        <dbReference type="ChEBI" id="CHEBI:134413"/>
        <dbReference type="ChEBI" id="CHEBI:456216"/>
        <dbReference type="EC" id="6.3.2.17"/>
    </reaction>
</comment>
<evidence type="ECO:0000256" key="5">
    <source>
        <dbReference type="ARBA" id="ARBA00008276"/>
    </source>
</evidence>
<dbReference type="FunFam" id="3.40.1190.10:FF:000011">
    <property type="entry name" value="Folylpolyglutamate synthase/dihydrofolate synthase"/>
    <property type="match status" value="1"/>
</dbReference>
<evidence type="ECO:0000256" key="3">
    <source>
        <dbReference type="ARBA" id="ARBA00004799"/>
    </source>
</evidence>
<dbReference type="InterPro" id="IPR018109">
    <property type="entry name" value="Folylpolyglutamate_synth_CS"/>
</dbReference>
<comment type="catalytic activity">
    <reaction evidence="20">
        <text>(6R)-5,10-methylenetetrahydrofolyl-(gamma-L-Glu)(n) + L-glutamate + ATP = (6R)-5,10-methylenetetrahydrofolyl-(gamma-L-Glu)(n+1) + ADP + phosphate + H(+)</text>
        <dbReference type="Rhea" id="RHEA:51912"/>
        <dbReference type="Rhea" id="RHEA-COMP:13257"/>
        <dbReference type="Rhea" id="RHEA-COMP:13258"/>
        <dbReference type="ChEBI" id="CHEBI:15378"/>
        <dbReference type="ChEBI" id="CHEBI:29985"/>
        <dbReference type="ChEBI" id="CHEBI:30616"/>
        <dbReference type="ChEBI" id="CHEBI:43474"/>
        <dbReference type="ChEBI" id="CHEBI:136572"/>
        <dbReference type="ChEBI" id="CHEBI:456216"/>
        <dbReference type="EC" id="6.3.2.17"/>
    </reaction>
</comment>
<dbReference type="InterPro" id="IPR013221">
    <property type="entry name" value="Mur_ligase_cen"/>
</dbReference>
<evidence type="ECO:0000259" key="24">
    <source>
        <dbReference type="Pfam" id="PF08245"/>
    </source>
</evidence>
<keyword evidence="9 22" id="KW-0436">Ligase</keyword>
<comment type="catalytic activity">
    <reaction evidence="18">
        <text>(6S)-5,6,7,8-tetrahydrofolyl-(gamma-L-Glu)(n) + L-glutamate + ATP = (6S)-5,6,7,8-tetrahydrofolyl-(gamma-L-Glu)(n+1) + ADP + phosphate + H(+)</text>
        <dbReference type="Rhea" id="RHEA:10580"/>
        <dbReference type="Rhea" id="RHEA-COMP:14738"/>
        <dbReference type="Rhea" id="RHEA-COMP:14740"/>
        <dbReference type="ChEBI" id="CHEBI:15378"/>
        <dbReference type="ChEBI" id="CHEBI:29985"/>
        <dbReference type="ChEBI" id="CHEBI:30616"/>
        <dbReference type="ChEBI" id="CHEBI:43474"/>
        <dbReference type="ChEBI" id="CHEBI:141005"/>
        <dbReference type="ChEBI" id="CHEBI:456216"/>
        <dbReference type="EC" id="6.3.2.17"/>
    </reaction>
</comment>
<comment type="pathway">
    <text evidence="3">Cofactor biosynthesis; tetrahydrofolate biosynthesis; 7,8-dihydrofolate from 2-amino-4-hydroxy-6-hydroxymethyl-7,8-dihydropteridine diphosphate and 4-aminobenzoate: step 2/2.</text>
</comment>
<dbReference type="NCBIfam" id="TIGR01499">
    <property type="entry name" value="folC"/>
    <property type="match status" value="1"/>
</dbReference>
<feature type="domain" description="Mur ligase central" evidence="24">
    <location>
        <begin position="51"/>
        <end position="275"/>
    </location>
</feature>
<comment type="catalytic activity">
    <reaction evidence="21">
        <text>7,8-dihydropteroate + L-glutamate + ATP = 7,8-dihydrofolate + ADP + phosphate + H(+)</text>
        <dbReference type="Rhea" id="RHEA:23584"/>
        <dbReference type="ChEBI" id="CHEBI:15378"/>
        <dbReference type="ChEBI" id="CHEBI:17839"/>
        <dbReference type="ChEBI" id="CHEBI:29985"/>
        <dbReference type="ChEBI" id="CHEBI:30616"/>
        <dbReference type="ChEBI" id="CHEBI:43474"/>
        <dbReference type="ChEBI" id="CHEBI:57451"/>
        <dbReference type="ChEBI" id="CHEBI:456216"/>
        <dbReference type="EC" id="6.3.2.12"/>
    </reaction>
</comment>
<dbReference type="EMBL" id="SZVO01000019">
    <property type="protein sequence ID" value="TKT87545.1"/>
    <property type="molecule type" value="Genomic_DNA"/>
</dbReference>
<keyword evidence="26" id="KW-1185">Reference proteome</keyword>
<proteinExistence type="inferred from homology"/>
<evidence type="ECO:0000259" key="23">
    <source>
        <dbReference type="Pfam" id="PF02875"/>
    </source>
</evidence>
<dbReference type="GO" id="GO:0008841">
    <property type="term" value="F:dihydrofolate synthase activity"/>
    <property type="evidence" value="ECO:0007669"/>
    <property type="project" value="UniProtKB-EC"/>
</dbReference>
<evidence type="ECO:0000256" key="21">
    <source>
        <dbReference type="ARBA" id="ARBA00049161"/>
    </source>
</evidence>
<dbReference type="Pfam" id="PF02875">
    <property type="entry name" value="Mur_ligase_C"/>
    <property type="match status" value="1"/>
</dbReference>
<keyword evidence="14" id="KW-0289">Folate biosynthesis</keyword>
<dbReference type="SUPFAM" id="SSF53244">
    <property type="entry name" value="MurD-like peptide ligases, peptide-binding domain"/>
    <property type="match status" value="1"/>
</dbReference>
<dbReference type="Gene3D" id="3.90.190.20">
    <property type="entry name" value="Mur ligase, C-terminal domain"/>
    <property type="match status" value="1"/>
</dbReference>
<comment type="function">
    <text evidence="2">Functions in two distinct reactions of the de novo folate biosynthetic pathway. Catalyzes the addition of a glutamate residue to dihydropteroate (7,8-dihydropteroate or H2Pte) to form dihydrofolate (7,8-dihydrofolate monoglutamate or H2Pte-Glu). Also catalyzes successive additions of L-glutamate to tetrahydrofolate or 10-formyltetrahydrofolate or 5,10-methylenetetrahydrofolate, leading to folylpolyglutamate derivatives.</text>
</comment>
<gene>
    <name evidence="25" type="ORF">FDK13_30000</name>
</gene>
<dbReference type="EC" id="6.3.2.17" evidence="7"/>
<dbReference type="OrthoDB" id="9809356at2"/>
<dbReference type="EC" id="6.3.2.12" evidence="6"/>
<evidence type="ECO:0000256" key="2">
    <source>
        <dbReference type="ARBA" id="ARBA00002714"/>
    </source>
</evidence>
<evidence type="ECO:0000256" key="10">
    <source>
        <dbReference type="ARBA" id="ARBA00022723"/>
    </source>
</evidence>
<evidence type="ECO:0000256" key="14">
    <source>
        <dbReference type="ARBA" id="ARBA00022909"/>
    </source>
</evidence>
<organism evidence="25 26">
    <name type="scientific">Dyadobacter frigoris</name>
    <dbReference type="NCBI Taxonomy" id="2576211"/>
    <lineage>
        <taxon>Bacteria</taxon>
        <taxon>Pseudomonadati</taxon>
        <taxon>Bacteroidota</taxon>
        <taxon>Cytophagia</taxon>
        <taxon>Cytophagales</taxon>
        <taxon>Spirosomataceae</taxon>
        <taxon>Dyadobacter</taxon>
    </lineage>
</organism>
<dbReference type="InterPro" id="IPR036565">
    <property type="entry name" value="Mur-like_cat_sf"/>
</dbReference>
<evidence type="ECO:0000256" key="13">
    <source>
        <dbReference type="ARBA" id="ARBA00022842"/>
    </source>
</evidence>
<dbReference type="GO" id="GO:0046872">
    <property type="term" value="F:metal ion binding"/>
    <property type="evidence" value="ECO:0007669"/>
    <property type="project" value="UniProtKB-KW"/>
</dbReference>
<accession>A0A4U6CUY4</accession>
<evidence type="ECO:0000256" key="19">
    <source>
        <dbReference type="ARBA" id="ARBA00047808"/>
    </source>
</evidence>
<comment type="cofactor">
    <cofactor evidence="1">
        <name>Mg(2+)</name>
        <dbReference type="ChEBI" id="CHEBI:18420"/>
    </cofactor>
</comment>
<dbReference type="InterPro" id="IPR004101">
    <property type="entry name" value="Mur_ligase_C"/>
</dbReference>
<dbReference type="PANTHER" id="PTHR11136:SF0">
    <property type="entry name" value="DIHYDROFOLATE SYNTHETASE-RELATED"/>
    <property type="match status" value="1"/>
</dbReference>
<evidence type="ECO:0000256" key="4">
    <source>
        <dbReference type="ARBA" id="ARBA00005150"/>
    </source>
</evidence>
<comment type="similarity">
    <text evidence="5 22">Belongs to the folylpolyglutamate synthase family.</text>
</comment>
<feature type="domain" description="Mur ligase C-terminal" evidence="23">
    <location>
        <begin position="306"/>
        <end position="423"/>
    </location>
</feature>
<keyword evidence="13" id="KW-0460">Magnesium</keyword>
<dbReference type="GO" id="GO:0005524">
    <property type="term" value="F:ATP binding"/>
    <property type="evidence" value="ECO:0007669"/>
    <property type="project" value="UniProtKB-KW"/>
</dbReference>
<dbReference type="Gene3D" id="3.40.1190.10">
    <property type="entry name" value="Mur-like, catalytic domain"/>
    <property type="match status" value="1"/>
</dbReference>
<evidence type="ECO:0000256" key="8">
    <source>
        <dbReference type="ARBA" id="ARBA00019357"/>
    </source>
</evidence>
<dbReference type="SUPFAM" id="SSF53623">
    <property type="entry name" value="MurD-like peptide ligases, catalytic domain"/>
    <property type="match status" value="1"/>
</dbReference>
<dbReference type="Proteomes" id="UP000304900">
    <property type="component" value="Unassembled WGS sequence"/>
</dbReference>
<evidence type="ECO:0000256" key="22">
    <source>
        <dbReference type="PIRNR" id="PIRNR001563"/>
    </source>
</evidence>
<evidence type="ECO:0000313" key="26">
    <source>
        <dbReference type="Proteomes" id="UP000304900"/>
    </source>
</evidence>
<evidence type="ECO:0000256" key="11">
    <source>
        <dbReference type="ARBA" id="ARBA00022741"/>
    </source>
</evidence>
<evidence type="ECO:0000256" key="12">
    <source>
        <dbReference type="ARBA" id="ARBA00022840"/>
    </source>
</evidence>
<dbReference type="InterPro" id="IPR001645">
    <property type="entry name" value="Folylpolyglutamate_synth"/>
</dbReference>
<evidence type="ECO:0000256" key="6">
    <source>
        <dbReference type="ARBA" id="ARBA00013023"/>
    </source>
</evidence>
<evidence type="ECO:0000256" key="9">
    <source>
        <dbReference type="ARBA" id="ARBA00022598"/>
    </source>
</evidence>
<evidence type="ECO:0000256" key="1">
    <source>
        <dbReference type="ARBA" id="ARBA00001946"/>
    </source>
</evidence>
<keyword evidence="12 22" id="KW-0067">ATP-binding</keyword>
<keyword evidence="11 22" id="KW-0547">Nucleotide-binding</keyword>
<keyword evidence="10" id="KW-0479">Metal-binding</keyword>
<dbReference type="Pfam" id="PF08245">
    <property type="entry name" value="Mur_ligase_M"/>
    <property type="match status" value="1"/>
</dbReference>
<dbReference type="GO" id="GO:0004326">
    <property type="term" value="F:tetrahydrofolylpolyglutamate synthase activity"/>
    <property type="evidence" value="ECO:0007669"/>
    <property type="project" value="UniProtKB-EC"/>
</dbReference>
<dbReference type="RefSeq" id="WP_137343709.1">
    <property type="nucleotide sequence ID" value="NZ_BSQH01000004.1"/>
</dbReference>
<evidence type="ECO:0000256" key="16">
    <source>
        <dbReference type="ARBA" id="ARBA00030592"/>
    </source>
</evidence>
<dbReference type="AlphaFoldDB" id="A0A4U6CUY4"/>
<dbReference type="PROSITE" id="PS01011">
    <property type="entry name" value="FOLYLPOLYGLU_SYNT_1"/>
    <property type="match status" value="1"/>
</dbReference>
<evidence type="ECO:0000256" key="17">
    <source>
        <dbReference type="ARBA" id="ARBA00032510"/>
    </source>
</evidence>
<name>A0A4U6CUY4_9BACT</name>
<dbReference type="PIRSF" id="PIRSF001563">
    <property type="entry name" value="Folylpolyglu_synth"/>
    <property type="match status" value="1"/>
</dbReference>
<comment type="caution">
    <text evidence="25">The sequence shown here is derived from an EMBL/GenBank/DDBJ whole genome shotgun (WGS) entry which is preliminary data.</text>
</comment>
<evidence type="ECO:0000256" key="15">
    <source>
        <dbReference type="ARBA" id="ARBA00030048"/>
    </source>
</evidence>
<evidence type="ECO:0000313" key="25">
    <source>
        <dbReference type="EMBL" id="TKT87545.1"/>
    </source>
</evidence>
<dbReference type="InterPro" id="IPR036615">
    <property type="entry name" value="Mur_ligase_C_dom_sf"/>
</dbReference>
<evidence type="ECO:0000256" key="18">
    <source>
        <dbReference type="ARBA" id="ARBA00047493"/>
    </source>
</evidence>
<dbReference type="PROSITE" id="PS01012">
    <property type="entry name" value="FOLYLPOLYGLU_SYNT_2"/>
    <property type="match status" value="1"/>
</dbReference>
<protein>
    <recommendedName>
        <fullName evidence="8">Dihydrofolate synthase/folylpolyglutamate synthase</fullName>
        <ecNumber evidence="6">6.3.2.12</ecNumber>
        <ecNumber evidence="7">6.3.2.17</ecNumber>
    </recommendedName>
    <alternativeName>
        <fullName evidence="17">Folylpoly-gamma-glutamate synthetase-dihydrofolate synthetase</fullName>
    </alternativeName>
    <alternativeName>
        <fullName evidence="15">Folylpolyglutamate synthetase</fullName>
    </alternativeName>
    <alternativeName>
        <fullName evidence="16">Tetrahydrofolylpolyglutamate synthase</fullName>
    </alternativeName>
</protein>
<dbReference type="GO" id="GO:0046656">
    <property type="term" value="P:folic acid biosynthetic process"/>
    <property type="evidence" value="ECO:0007669"/>
    <property type="project" value="UniProtKB-KW"/>
</dbReference>
<comment type="pathway">
    <text evidence="4">Cofactor biosynthesis; tetrahydrofolylpolyglutamate biosynthesis.</text>
</comment>
<dbReference type="PANTHER" id="PTHR11136">
    <property type="entry name" value="FOLYLPOLYGLUTAMATE SYNTHASE-RELATED"/>
    <property type="match status" value="1"/>
</dbReference>
<reference evidence="25 26" key="1">
    <citation type="submission" date="2019-05" db="EMBL/GenBank/DDBJ databases">
        <title>Dyadobacter AR-3-8 sp. nov., isolated from arctic soil.</title>
        <authorList>
            <person name="Chaudhary D.K."/>
        </authorList>
    </citation>
    <scope>NUCLEOTIDE SEQUENCE [LARGE SCALE GENOMIC DNA]</scope>
    <source>
        <strain evidence="25 26">AR-3-8</strain>
    </source>
</reference>
<evidence type="ECO:0000256" key="7">
    <source>
        <dbReference type="ARBA" id="ARBA00013025"/>
    </source>
</evidence>
<evidence type="ECO:0000256" key="20">
    <source>
        <dbReference type="ARBA" id="ARBA00049035"/>
    </source>
</evidence>
<sequence>MNYQETIDYLYSRLPVFQNIGARAFKPGLHTTLQLCNHLGNPQEKFKTIHVGGTNGKGSTSHMLASVLQEAGYKVGLYTSPHLKSFTERIRVSGASIDEDFIVEFTAVNKSYIESLSPSFFEVTVAMAFSYFERCQVDVAVIEVGMGGRLDSTNIITPVLSVITNVSFDHVQFLGDTLGKIAFEKAGIIKNEVPVVISEKQEIEISNVFDQTASERNSEIDYGADLFEISNAKHINGALSLNIVSKVSGQLVYPDLNLDLAGEYQLKNICGVLAAIEKLQNAGFEISKDALYKGLSHVQGNTGLKGRWQKLYDKPLVYCDTAHNYAGVSETMKQFNSLVSKQKRFVIGFVSDKDISSILNLFPGEGIYYFCQPSNLRALDASELQQEAFKSGLKGNVYPNVNLALEAAILESDQEDTIYVGGSTFVVADLDQL</sequence>
<dbReference type="GO" id="GO:0005737">
    <property type="term" value="C:cytoplasm"/>
    <property type="evidence" value="ECO:0007669"/>
    <property type="project" value="TreeGrafter"/>
</dbReference>